<evidence type="ECO:0000256" key="3">
    <source>
        <dbReference type="ARBA" id="ARBA00022450"/>
    </source>
</evidence>
<dbReference type="Gene3D" id="3.30.300.30">
    <property type="match status" value="2"/>
</dbReference>
<evidence type="ECO:0000313" key="8">
    <source>
        <dbReference type="Proteomes" id="UP000004169"/>
    </source>
</evidence>
<evidence type="ECO:0000313" key="7">
    <source>
        <dbReference type="EMBL" id="CCG41195.1"/>
    </source>
</evidence>
<keyword evidence="5" id="KW-0436">Ligase</keyword>
<dbReference type="InterPro" id="IPR010071">
    <property type="entry name" value="AA_adenyl_dom"/>
</dbReference>
<dbReference type="InterPro" id="IPR006162">
    <property type="entry name" value="Ppantetheine_attach_site"/>
</dbReference>
<dbReference type="FunFam" id="3.30.300.30:FF:000015">
    <property type="entry name" value="Nonribosomal peptide synthase SidD"/>
    <property type="match status" value="1"/>
</dbReference>
<dbReference type="CDD" id="cd12114">
    <property type="entry name" value="A_NRPS_TlmIV_like"/>
    <property type="match status" value="2"/>
</dbReference>
<dbReference type="EMBL" id="CAHP01000020">
    <property type="protein sequence ID" value="CCG41195.1"/>
    <property type="molecule type" value="Genomic_DNA"/>
</dbReference>
<dbReference type="Pfam" id="PF00550">
    <property type="entry name" value="PP-binding"/>
    <property type="match status" value="3"/>
</dbReference>
<evidence type="ECO:0000256" key="5">
    <source>
        <dbReference type="ARBA" id="ARBA00022598"/>
    </source>
</evidence>
<comment type="pathway">
    <text evidence="2">Siderophore biosynthesis.</text>
</comment>
<dbReference type="NCBIfam" id="TIGR01733">
    <property type="entry name" value="AA-adenyl-dom"/>
    <property type="match status" value="2"/>
</dbReference>
<dbReference type="Pfam" id="PF13193">
    <property type="entry name" value="AMP-binding_C"/>
    <property type="match status" value="2"/>
</dbReference>
<dbReference type="Proteomes" id="UP000004169">
    <property type="component" value="Unassembled WGS sequence"/>
</dbReference>
<dbReference type="Pfam" id="PF00501">
    <property type="entry name" value="AMP-binding"/>
    <property type="match status" value="2"/>
</dbReference>
<sequence length="2197" mass="237674">MKQDLPLAASAKAAASLSTPVSPDWLRLQVRPLLSNPGRALGDDDDLIEAGLDSLQVMRLVASLGQAGVAVTFSTLIERPTLAAWWALISATAPTTTMAANQETEANAANDTEAGTPFALTDVQHAYWIGRRDDQPLGGVGCHAYLELDGHHVDPNRLAAAWGRVRQSHGMLRARFHEDGSQSIGPRDQAVTPLPVHDLRGNAPEAVEASLAATRDRLSHRRLAVEVGEVAGLELSMLPDGATRIHFDLDLLVADVHSLHLLLRDLAAAYARDAAPPAPAGWSFAAYLADEERRKAAHRDADRAYWQRRLADWPGAPALPLRRQPEEIAQPRVRRHQHRLSPSAWENLRNHAACHRLTPALTLATAYAEILARWSASPRFLLNLPLFDRQGGDPALGEVVADFTNLLLLAVDCGAEQTFADRARALQAGLHADIAHAGYSGVRVQRDLARQRPGERSFAPVVFACNLGIPLLGDEACAVLGRLGHMISQTPQVWLDHQVYELESGLLLTWDAVEDLFPEGLITAMFAAYVERIETLAATPAAWEQSVTTALPTEQRAVRAAVNATAAPLPPRLLHDPIFALGREMPEQVALIERQGTLSYSALTHHALQVAALLVEWGVRPGDPVMVTMPRGIGQVIAVLGVLAAGGCYVPIGIGQPQTRQARIQRTADIRHVLLPIDLATAAQRQPLDQPVAVAPEAPAYIIFTSGSTGEPKGVEVTHRAAANTIDAINQRHRIGPADRVLAVSALDFDLSVYDIFGLLGVGGAVVMVGEEDRRDATAWLDLIHRHRVTLWNSVPVLLDMLLTAVEGTETVLPLRLALASGDWVGLDLAGRLAAATADTGRLVALGGATEAAIWSNAQEVPATPPRSWRSVPYGTPLENQYYRVVDPRGRDCPDWVTGELWIGGTGLATGYRGDPALTAQRFVQADGQRWYRTGDLGRYWPDGTLDFLGRADHQVKIRGHRIELGEIEAALHSLPELRQAVAVAVGQPPTLAALLVLKPDAPAEAIATIRAGLAERLPEAMIPTTLVAHDALPLSANGKIDRAALAVLLTEAAATRPEVGEPPRPGREQRVATLWCEVLGLERVRRSDDFFMLGGDSLLATRLVARLGQHGLSAEQPLRLLFARPVLADFVTGLSEASPVVDAAPLLPDIDHRAEPFPLTEVQQAYLTGRESGLPLACGTTYALEFDGETVDLDRIATAWTRLVEHHEMLRAVLTSDGRQRIRSESPPVTVTCEELPGADAAAASQHLRARWDQWAAERGDGPPFDLHAISYGLERCRFGIAIDYMLLDGFSVKLLLGELMMLMRDPAIVLPPLGLSFRDYVLQASPAAGEVARAQAYWRARLDDLPPSPALPLAADPSTLAPVRFHRHETRLSAERWQEVRTRAREHGLTPSGLLLTVYAATLAHWSGGEALTLNLTLFDRRDVHPDIHRVLGDFTTLAPVAVHPRSGDSLLTLARRLRDELAEVLEHRAVSSIWVQRERGCRLGRAAALPVVFTSTLGLADEVLRDPPTGFPALAAGGFSETPQVWLDHQVYELDGDLRLTWDVVEGLFPPGLLDELVAAQHRWLEELAVDPAAWQRPDPDPLPTRQRTRREAHVETRAAPAGRGLHQAFFDLARARPERPALFDDGHEICYGELAGRALRLAAVLRAEGVERGEPVAVSLPRGADQVVAVLGVLAAGGCYVPIGPDQPSARRQRILTTAGIRQIVTAATVASSADRVPLERPVLGNGEESAYIIFTSGSTGEPKGVEITHRAALNTIDAVTRQHGIGADDRVLAVSALDFDLSVYDIFGLLGVGGAVVVVPEDDRREATAWLELIRRHRVTVWNSVPVLLDMLLTAAERAVEPLPLRVALLSGDWIGLDLPPRLTAATAGSGRFTALGGATEAAIWSNQFEVEGEAPAGWTSIPYGVPLPNQAYRVVNALGQDCPDWVPGELWIGGAGLAVGYRGAPALTSERFVTQAGRRWYRTGDLGRFRPSGLLEFLGRRDHQIKLRGHRIELGEIEAALHSLPNVRHAVAVLLDTPHALAAAVVFDPGMASVNEIEARLRSGLADRLPEYMIPSRLEAIDRLPLSANGKVDRAAVQAWFTASARPTAASAPRGQFETALAAVWAEILDQPHVGRDDDFFLLGGDSLRATRIVERLCRDGLTPTPAPLRLLFANPTLAGFAAGLSEHLAHGRPTATPRAEAAETFEMGAI</sequence>
<dbReference type="InterPro" id="IPR042099">
    <property type="entry name" value="ANL_N_sf"/>
</dbReference>
<feature type="domain" description="Carrier" evidence="6">
    <location>
        <begin position="1063"/>
        <end position="1139"/>
    </location>
</feature>
<dbReference type="Pfam" id="PF00668">
    <property type="entry name" value="Condensation"/>
    <property type="match status" value="2"/>
</dbReference>
<feature type="domain" description="Carrier" evidence="6">
    <location>
        <begin position="2098"/>
        <end position="2175"/>
    </location>
</feature>
<dbReference type="SUPFAM" id="SSF47336">
    <property type="entry name" value="ACP-like"/>
    <property type="match status" value="3"/>
</dbReference>
<evidence type="ECO:0000256" key="2">
    <source>
        <dbReference type="ARBA" id="ARBA00004924"/>
    </source>
</evidence>
<keyword evidence="3" id="KW-0596">Phosphopantetheine</keyword>
<dbReference type="InterPro" id="IPR020845">
    <property type="entry name" value="AMP-binding_CS"/>
</dbReference>
<dbReference type="FunFam" id="3.30.559.30:FF:000006">
    <property type="entry name" value="Yersiniabactin polyketide/non-ribosomal peptide synthetase"/>
    <property type="match status" value="2"/>
</dbReference>
<dbReference type="SUPFAM" id="SSF52777">
    <property type="entry name" value="CoA-dependent acyltransferases"/>
    <property type="match status" value="4"/>
</dbReference>
<evidence type="ECO:0000256" key="1">
    <source>
        <dbReference type="ARBA" id="ARBA00001957"/>
    </source>
</evidence>
<dbReference type="Gene3D" id="3.30.559.10">
    <property type="entry name" value="Chloramphenicol acetyltransferase-like domain"/>
    <property type="match status" value="2"/>
</dbReference>
<dbReference type="Gene3D" id="3.30.559.30">
    <property type="entry name" value="Nonribosomal peptide synthetase, condensation domain"/>
    <property type="match status" value="2"/>
</dbReference>
<dbReference type="eggNOG" id="COG1020">
    <property type="taxonomic scope" value="Bacteria"/>
</dbReference>
<dbReference type="InterPro" id="IPR045851">
    <property type="entry name" value="AMP-bd_C_sf"/>
</dbReference>
<evidence type="ECO:0000259" key="6">
    <source>
        <dbReference type="PROSITE" id="PS50075"/>
    </source>
</evidence>
<dbReference type="InterPro" id="IPR023213">
    <property type="entry name" value="CAT-like_dom_sf"/>
</dbReference>
<dbReference type="InterPro" id="IPR001242">
    <property type="entry name" value="Condensation_dom"/>
</dbReference>
<feature type="domain" description="Carrier" evidence="6">
    <location>
        <begin position="20"/>
        <end position="93"/>
    </location>
</feature>
<dbReference type="GO" id="GO:0044550">
    <property type="term" value="P:secondary metabolite biosynthetic process"/>
    <property type="evidence" value="ECO:0007669"/>
    <property type="project" value="TreeGrafter"/>
</dbReference>
<dbReference type="GO" id="GO:0016874">
    <property type="term" value="F:ligase activity"/>
    <property type="evidence" value="ECO:0007669"/>
    <property type="project" value="UniProtKB-KW"/>
</dbReference>
<dbReference type="PANTHER" id="PTHR45527">
    <property type="entry name" value="NONRIBOSOMAL PEPTIDE SYNTHETASE"/>
    <property type="match status" value="1"/>
</dbReference>
<dbReference type="GO" id="GO:0031177">
    <property type="term" value="F:phosphopantetheine binding"/>
    <property type="evidence" value="ECO:0007669"/>
    <property type="project" value="TreeGrafter"/>
</dbReference>
<reference evidence="7 8" key="1">
    <citation type="journal article" date="2012" name="J. Bacteriol.">
        <title>Draft Genome Sequence of the Purple Photosynthetic Bacterium Phaeospirillum molischianum DSM120, a Particularly Versatile Bacterium.</title>
        <authorList>
            <person name="Duquesne K."/>
            <person name="Prima V."/>
            <person name="Ji B."/>
            <person name="Rouy Z."/>
            <person name="Medigue C."/>
            <person name="Talla E."/>
            <person name="Sturgis J.N."/>
        </authorList>
    </citation>
    <scope>NUCLEOTIDE SEQUENCE [LARGE SCALE GENOMIC DNA]</scope>
    <source>
        <strain evidence="8">DSM120</strain>
    </source>
</reference>
<protein>
    <submittedName>
        <fullName evidence="7">Amino acid adenylation</fullName>
    </submittedName>
</protein>
<evidence type="ECO:0000256" key="4">
    <source>
        <dbReference type="ARBA" id="ARBA00022553"/>
    </source>
</evidence>
<dbReference type="GO" id="GO:0005737">
    <property type="term" value="C:cytoplasm"/>
    <property type="evidence" value="ECO:0007669"/>
    <property type="project" value="TreeGrafter"/>
</dbReference>
<dbReference type="GO" id="GO:0000036">
    <property type="term" value="F:acyl carrier activity"/>
    <property type="evidence" value="ECO:0007669"/>
    <property type="project" value="TreeGrafter"/>
</dbReference>
<dbReference type="STRING" id="1150626.PHAMO_270036"/>
<comment type="caution">
    <text evidence="7">The sequence shown here is derived from an EMBL/GenBank/DDBJ whole genome shotgun (WGS) entry which is preliminary data.</text>
</comment>
<accession>H8FS57</accession>
<dbReference type="SUPFAM" id="SSF56801">
    <property type="entry name" value="Acetyl-CoA synthetase-like"/>
    <property type="match status" value="2"/>
</dbReference>
<dbReference type="InterPro" id="IPR009081">
    <property type="entry name" value="PP-bd_ACP"/>
</dbReference>
<name>H8FS57_MAGML</name>
<dbReference type="Gene3D" id="3.40.50.12780">
    <property type="entry name" value="N-terminal domain of ligase-like"/>
    <property type="match status" value="2"/>
</dbReference>
<comment type="cofactor">
    <cofactor evidence="1">
        <name>pantetheine 4'-phosphate</name>
        <dbReference type="ChEBI" id="CHEBI:47942"/>
    </cofactor>
</comment>
<organism evidence="7 8">
    <name type="scientific">Magnetospirillum molischianum DSM 120</name>
    <dbReference type="NCBI Taxonomy" id="1150626"/>
    <lineage>
        <taxon>Bacteria</taxon>
        <taxon>Pseudomonadati</taxon>
        <taxon>Pseudomonadota</taxon>
        <taxon>Alphaproteobacteria</taxon>
        <taxon>Rhodospirillales</taxon>
        <taxon>Rhodospirillaceae</taxon>
        <taxon>Magnetospirillum</taxon>
    </lineage>
</organism>
<dbReference type="FunFam" id="3.30.559.10:FF:000023">
    <property type="entry name" value="Non-ribosomal peptide synthetase"/>
    <property type="match status" value="1"/>
</dbReference>
<dbReference type="FunFam" id="3.40.50.12780:FF:000012">
    <property type="entry name" value="Non-ribosomal peptide synthetase"/>
    <property type="match status" value="2"/>
</dbReference>
<dbReference type="InterPro" id="IPR025110">
    <property type="entry name" value="AMP-bd_C"/>
</dbReference>
<dbReference type="GO" id="GO:0043041">
    <property type="term" value="P:amino acid activation for nonribosomal peptide biosynthetic process"/>
    <property type="evidence" value="ECO:0007669"/>
    <property type="project" value="TreeGrafter"/>
</dbReference>
<dbReference type="InterPro" id="IPR036736">
    <property type="entry name" value="ACP-like_sf"/>
</dbReference>
<gene>
    <name evidence="7" type="ORF">PHAMO_270036</name>
</gene>
<keyword evidence="8" id="KW-1185">Reference proteome</keyword>
<dbReference type="CDD" id="cd19535">
    <property type="entry name" value="Cyc_NRPS"/>
    <property type="match status" value="2"/>
</dbReference>
<dbReference type="PROSITE" id="PS50075">
    <property type="entry name" value="CARRIER"/>
    <property type="match status" value="3"/>
</dbReference>
<dbReference type="OrthoDB" id="9770470at2"/>
<proteinExistence type="predicted"/>
<keyword evidence="4" id="KW-0597">Phosphoprotein</keyword>
<dbReference type="InterPro" id="IPR057737">
    <property type="entry name" value="Condensation_MtbB-like"/>
</dbReference>
<dbReference type="InterPro" id="IPR000873">
    <property type="entry name" value="AMP-dep_synth/lig_dom"/>
</dbReference>
<dbReference type="PANTHER" id="PTHR45527:SF10">
    <property type="entry name" value="PYOCHELIN SYNTHASE PCHF"/>
    <property type="match status" value="1"/>
</dbReference>
<dbReference type="Gene3D" id="1.10.1200.10">
    <property type="entry name" value="ACP-like"/>
    <property type="match status" value="3"/>
</dbReference>
<dbReference type="PROSITE" id="PS00455">
    <property type="entry name" value="AMP_BINDING"/>
    <property type="match status" value="2"/>
</dbReference>
<dbReference type="PROSITE" id="PS00012">
    <property type="entry name" value="PHOSPHOPANTETHEINE"/>
    <property type="match status" value="3"/>
</dbReference>
<dbReference type="RefSeq" id="WP_002728090.1">
    <property type="nucleotide sequence ID" value="NZ_CAHP01000020.1"/>
</dbReference>